<evidence type="ECO:0000313" key="2">
    <source>
        <dbReference type="Proteomes" id="UP000674179"/>
    </source>
</evidence>
<evidence type="ECO:0000313" key="1">
    <source>
        <dbReference type="EMBL" id="KAG5472199.1"/>
    </source>
</evidence>
<proteinExistence type="predicted"/>
<dbReference type="Proteomes" id="UP000674179">
    <property type="component" value="Chromosome 31"/>
</dbReference>
<accession>A0A836GES1</accession>
<dbReference type="KEGG" id="lenr:94170129"/>
<keyword evidence="2" id="KW-1185">Reference proteome</keyword>
<dbReference type="GeneID" id="94170129"/>
<organism evidence="1 2">
    <name type="scientific">Leishmania enriettii</name>
    <dbReference type="NCBI Taxonomy" id="5663"/>
    <lineage>
        <taxon>Eukaryota</taxon>
        <taxon>Discoba</taxon>
        <taxon>Euglenozoa</taxon>
        <taxon>Kinetoplastea</taxon>
        <taxon>Metakinetoplastina</taxon>
        <taxon>Trypanosomatida</taxon>
        <taxon>Trypanosomatidae</taxon>
        <taxon>Leishmaniinae</taxon>
        <taxon>Leishmania</taxon>
    </lineage>
</organism>
<dbReference type="OrthoDB" id="266774at2759"/>
<dbReference type="EMBL" id="JAFHKP010000031">
    <property type="protein sequence ID" value="KAG5472199.1"/>
    <property type="molecule type" value="Genomic_DNA"/>
</dbReference>
<comment type="caution">
    <text evidence="1">The sequence shown here is derived from an EMBL/GenBank/DDBJ whole genome shotgun (WGS) entry which is preliminary data.</text>
</comment>
<name>A0A836GES1_LEIEN</name>
<sequence>MRAYKVHIIHAGVHVYRCVDGEGVTLSVSGDREATLRCTGGLTSHPFPFDEVIFAPFCNIL</sequence>
<reference evidence="1 2" key="1">
    <citation type="submission" date="2021-02" db="EMBL/GenBank/DDBJ databases">
        <title>Leishmania (Mundinia) enrietti genome sequencing and assembly.</title>
        <authorList>
            <person name="Almutairi H."/>
            <person name="Gatherer D."/>
        </authorList>
    </citation>
    <scope>NUCLEOTIDE SEQUENCE [LARGE SCALE GENOMIC DNA]</scope>
    <source>
        <strain evidence="1">CUR178</strain>
    </source>
</reference>
<dbReference type="RefSeq" id="XP_067690722.1">
    <property type="nucleotide sequence ID" value="XM_067834619.1"/>
</dbReference>
<gene>
    <name evidence="1" type="ORF">CUR178_02875</name>
</gene>
<protein>
    <submittedName>
        <fullName evidence="1">Uncharacterized protein</fullName>
    </submittedName>
</protein>
<dbReference type="AlphaFoldDB" id="A0A836GES1"/>